<dbReference type="InterPro" id="IPR023210">
    <property type="entry name" value="NADP_OxRdtase_dom"/>
</dbReference>
<name>A0AAD6NIS9_DREDA</name>
<dbReference type="AlphaFoldDB" id="A0AAD6NIS9"/>
<dbReference type="EMBL" id="JAQGDS010000006">
    <property type="protein sequence ID" value="KAJ6259750.1"/>
    <property type="molecule type" value="Genomic_DNA"/>
</dbReference>
<dbReference type="GO" id="GO:0070485">
    <property type="term" value="P:dehydro-D-arabinono-1,4-lactone biosynthetic process"/>
    <property type="evidence" value="ECO:0007669"/>
    <property type="project" value="TreeGrafter"/>
</dbReference>
<dbReference type="Pfam" id="PF00248">
    <property type="entry name" value="Aldo_ket_red"/>
    <property type="match status" value="1"/>
</dbReference>
<feature type="domain" description="NADP-dependent oxidoreductase" evidence="3">
    <location>
        <begin position="52"/>
        <end position="344"/>
    </location>
</feature>
<dbReference type="PANTHER" id="PTHR42686:SF1">
    <property type="entry name" value="GH17980P-RELATED"/>
    <property type="match status" value="1"/>
</dbReference>
<protein>
    <recommendedName>
        <fullName evidence="3">NADP-dependent oxidoreductase domain-containing protein</fullName>
    </recommendedName>
</protein>
<feature type="region of interest" description="Disordered" evidence="2">
    <location>
        <begin position="1"/>
        <end position="25"/>
    </location>
</feature>
<keyword evidence="5" id="KW-1185">Reference proteome</keyword>
<organism evidence="4 5">
    <name type="scientific">Drechslerella dactyloides</name>
    <name type="common">Nematode-trapping fungus</name>
    <name type="synonym">Arthrobotrys dactyloides</name>
    <dbReference type="NCBI Taxonomy" id="74499"/>
    <lineage>
        <taxon>Eukaryota</taxon>
        <taxon>Fungi</taxon>
        <taxon>Dikarya</taxon>
        <taxon>Ascomycota</taxon>
        <taxon>Pezizomycotina</taxon>
        <taxon>Orbiliomycetes</taxon>
        <taxon>Orbiliales</taxon>
        <taxon>Orbiliaceae</taxon>
        <taxon>Drechslerella</taxon>
    </lineage>
</organism>
<evidence type="ECO:0000256" key="2">
    <source>
        <dbReference type="SAM" id="MobiDB-lite"/>
    </source>
</evidence>
<dbReference type="SUPFAM" id="SSF51430">
    <property type="entry name" value="NAD(P)-linked oxidoreductase"/>
    <property type="match status" value="1"/>
</dbReference>
<dbReference type="GO" id="GO:0005829">
    <property type="term" value="C:cytosol"/>
    <property type="evidence" value="ECO:0007669"/>
    <property type="project" value="TreeGrafter"/>
</dbReference>
<dbReference type="PANTHER" id="PTHR42686">
    <property type="entry name" value="GH17980P-RELATED"/>
    <property type="match status" value="1"/>
</dbReference>
<reference evidence="4" key="1">
    <citation type="submission" date="2023-01" db="EMBL/GenBank/DDBJ databases">
        <title>The chitinases involved in constricting ring structure development in the nematode-trapping fungus Drechslerella dactyloides.</title>
        <authorList>
            <person name="Wang R."/>
            <person name="Zhang L."/>
            <person name="Tang P."/>
            <person name="Li S."/>
            <person name="Liang L."/>
        </authorList>
    </citation>
    <scope>NUCLEOTIDE SEQUENCE</scope>
    <source>
        <strain evidence="4">YMF1.00031</strain>
    </source>
</reference>
<dbReference type="Proteomes" id="UP001221413">
    <property type="component" value="Unassembled WGS sequence"/>
</dbReference>
<accession>A0AAD6NIS9</accession>
<evidence type="ECO:0000313" key="4">
    <source>
        <dbReference type="EMBL" id="KAJ6259750.1"/>
    </source>
</evidence>
<gene>
    <name evidence="4" type="ORF">Dda_5390</name>
</gene>
<dbReference type="InterPro" id="IPR020471">
    <property type="entry name" value="AKR"/>
</dbReference>
<comment type="caution">
    <text evidence="4">The sequence shown here is derived from an EMBL/GenBank/DDBJ whole genome shotgun (WGS) entry which is preliminary data.</text>
</comment>
<proteinExistence type="predicted"/>
<dbReference type="GO" id="GO:0045290">
    <property type="term" value="F:D-arabinose 1-dehydrogenase [NAD(P)+] activity"/>
    <property type="evidence" value="ECO:0007669"/>
    <property type="project" value="TreeGrafter"/>
</dbReference>
<evidence type="ECO:0000313" key="5">
    <source>
        <dbReference type="Proteomes" id="UP001221413"/>
    </source>
</evidence>
<sequence length="403" mass="43716">MLGKREAPKPRNRGHGASQRADKPHSSTAAAFKLFGHHHSDGMNPFTEDTGRIVLGGAGWSRQLITDPSSKPVLETIQHALALGIRAFDTSPYYDPSELLLGAAFSSPAITSRYARSDLLLMTKCGRITATSFDYSPAAIRASVLRSLVRFSTSYLDVVFAHDVEFVSRDECLSAVRTLFELKDEGVIRHVGISGYPPAVLADRAVDIRESLGRPVDAVQSYCHMNIQNTALANMLPTLYGAAGVGVVLNASPLCMGLLRRGGVPIGELGDFHPAPRGLRDAAAKAAEYVEEHGGHMASLALRYAVGEFSRVDAKGGAVTILGGGSIMEIEENVATVKKVLKREGNEDGDLRAYKVLDEDAWRSDGVLFEGVREILGEWLDYSWESPDAAFFEAQKQQKTEQQ</sequence>
<keyword evidence="1" id="KW-0560">Oxidoreductase</keyword>
<dbReference type="InterPro" id="IPR036812">
    <property type="entry name" value="NAD(P)_OxRdtase_dom_sf"/>
</dbReference>
<evidence type="ECO:0000259" key="3">
    <source>
        <dbReference type="Pfam" id="PF00248"/>
    </source>
</evidence>
<dbReference type="Gene3D" id="3.20.20.100">
    <property type="entry name" value="NADP-dependent oxidoreductase domain"/>
    <property type="match status" value="1"/>
</dbReference>
<evidence type="ECO:0000256" key="1">
    <source>
        <dbReference type="ARBA" id="ARBA00023002"/>
    </source>
</evidence>